<dbReference type="EMBL" id="CH474006">
    <property type="protein sequence ID" value="EDL87261.1"/>
    <property type="molecule type" value="Genomic_DNA"/>
</dbReference>
<proteinExistence type="predicted"/>
<evidence type="ECO:0000313" key="2">
    <source>
        <dbReference type="Proteomes" id="UP000234681"/>
    </source>
</evidence>
<dbReference type="Proteomes" id="UP000234681">
    <property type="component" value="Chromosome 19"/>
</dbReference>
<sequence length="54" mass="6317">MDGPVSSLENTMHKKYHNTSKKIQYIIRLILRYSLLLYPLSNVCEHSRTIGLIK</sequence>
<organism evidence="1 2">
    <name type="scientific">Rattus norvegicus</name>
    <name type="common">Rat</name>
    <dbReference type="NCBI Taxonomy" id="10116"/>
    <lineage>
        <taxon>Eukaryota</taxon>
        <taxon>Metazoa</taxon>
        <taxon>Chordata</taxon>
        <taxon>Craniata</taxon>
        <taxon>Vertebrata</taxon>
        <taxon>Euteleostomi</taxon>
        <taxon>Mammalia</taxon>
        <taxon>Eutheria</taxon>
        <taxon>Euarchontoglires</taxon>
        <taxon>Glires</taxon>
        <taxon>Rodentia</taxon>
        <taxon>Myomorpha</taxon>
        <taxon>Muroidea</taxon>
        <taxon>Muridae</taxon>
        <taxon>Murinae</taxon>
        <taxon>Rattus</taxon>
    </lineage>
</organism>
<evidence type="ECO:0000313" key="1">
    <source>
        <dbReference type="EMBL" id="EDL87261.1"/>
    </source>
</evidence>
<protein>
    <submittedName>
        <fullName evidence="1">RCG39071</fullName>
    </submittedName>
</protein>
<gene>
    <name evidence="1" type="ORF">rCG_39071</name>
</gene>
<name>A6JXY3_RAT</name>
<dbReference type="AlphaFoldDB" id="A6JXY3"/>
<accession>A6JXY3</accession>
<reference evidence="2" key="1">
    <citation type="submission" date="2005-09" db="EMBL/GenBank/DDBJ databases">
        <authorList>
            <person name="Mural R.J."/>
            <person name="Li P.W."/>
            <person name="Adams M.D."/>
            <person name="Amanatides P.G."/>
            <person name="Baden-Tillson H."/>
            <person name="Barnstead M."/>
            <person name="Chin S.H."/>
            <person name="Dew I."/>
            <person name="Evans C.A."/>
            <person name="Ferriera S."/>
            <person name="Flanigan M."/>
            <person name="Fosler C."/>
            <person name="Glodek A."/>
            <person name="Gu Z."/>
            <person name="Holt R.A."/>
            <person name="Jennings D."/>
            <person name="Kraft C.L."/>
            <person name="Lu F."/>
            <person name="Nguyen T."/>
            <person name="Nusskern D.R."/>
            <person name="Pfannkoch C.M."/>
            <person name="Sitter C."/>
            <person name="Sutton G.G."/>
            <person name="Venter J.C."/>
            <person name="Wang Z."/>
            <person name="Woodage T."/>
            <person name="Zheng X.H."/>
            <person name="Zhong F."/>
        </authorList>
    </citation>
    <scope>NUCLEOTIDE SEQUENCE [LARGE SCALE GENOMIC DNA]</scope>
    <source>
        <strain>BN</strain>
        <strain evidence="2">Sprague-Dawley</strain>
    </source>
</reference>